<protein>
    <submittedName>
        <fullName evidence="2">Uncharacterized protein</fullName>
    </submittedName>
</protein>
<feature type="compositionally biased region" description="Polar residues" evidence="1">
    <location>
        <begin position="219"/>
        <end position="234"/>
    </location>
</feature>
<name>A0AAD2AR82_9RALS</name>
<sequence length="260" mass="27742">MPLTTVSNAWREDGREAWLSSQGKPNRGRPALGQARVTGQGKDQGAEGHAGLRLERKENHLWAASARAVVKAVRCVSNRTRPVSWLGPETSGVHPHTKGARCSAGGHRHGIPSAQGASSRLARRQGVRKPLMTEARHTDQGNGGGRDSWSNDLLALSPDGGQTGRAHRCRRRRALWSPARCGTFASPPVKWPARQGEARIRTPWRQRAACAVRCAGPSGTRSATCPCSPGSASRTRTRRSCPCAAASVRRTAGRPAPAAA</sequence>
<evidence type="ECO:0000313" key="2">
    <source>
        <dbReference type="EMBL" id="CAJ0685094.1"/>
    </source>
</evidence>
<evidence type="ECO:0000313" key="3">
    <source>
        <dbReference type="Proteomes" id="UP001190002"/>
    </source>
</evidence>
<dbReference type="AlphaFoldDB" id="A0AAD2AR82"/>
<dbReference type="Proteomes" id="UP001190002">
    <property type="component" value="Unassembled WGS sequence"/>
</dbReference>
<feature type="region of interest" description="Disordered" evidence="1">
    <location>
        <begin position="17"/>
        <end position="49"/>
    </location>
</feature>
<accession>A0AAD2AR82</accession>
<feature type="region of interest" description="Disordered" evidence="1">
    <location>
        <begin position="216"/>
        <end position="236"/>
    </location>
</feature>
<organism evidence="2 3">
    <name type="scientific">Ralstonia mannitolilytica</name>
    <dbReference type="NCBI Taxonomy" id="105219"/>
    <lineage>
        <taxon>Bacteria</taxon>
        <taxon>Pseudomonadati</taxon>
        <taxon>Pseudomonadota</taxon>
        <taxon>Betaproteobacteria</taxon>
        <taxon>Burkholderiales</taxon>
        <taxon>Burkholderiaceae</taxon>
        <taxon>Ralstonia</taxon>
    </lineage>
</organism>
<gene>
    <name evidence="2" type="ORF">R77591_02639</name>
</gene>
<comment type="caution">
    <text evidence="2">The sequence shown here is derived from an EMBL/GenBank/DDBJ whole genome shotgun (WGS) entry which is preliminary data.</text>
</comment>
<evidence type="ECO:0000256" key="1">
    <source>
        <dbReference type="SAM" id="MobiDB-lite"/>
    </source>
</evidence>
<dbReference type="EMBL" id="CATVXE010000010">
    <property type="protein sequence ID" value="CAJ0685094.1"/>
    <property type="molecule type" value="Genomic_DNA"/>
</dbReference>
<feature type="region of interest" description="Disordered" evidence="1">
    <location>
        <begin position="87"/>
        <end position="167"/>
    </location>
</feature>
<reference evidence="2" key="1">
    <citation type="submission" date="2023-07" db="EMBL/GenBank/DDBJ databases">
        <authorList>
            <person name="Peeters C."/>
        </authorList>
    </citation>
    <scope>NUCLEOTIDE SEQUENCE</scope>
    <source>
        <strain evidence="2">R-77591</strain>
    </source>
</reference>
<proteinExistence type="predicted"/>